<keyword evidence="1" id="KW-1133">Transmembrane helix</keyword>
<dbReference type="Proteomes" id="UP000274358">
    <property type="component" value="Unassembled WGS sequence"/>
</dbReference>
<protein>
    <submittedName>
        <fullName evidence="2">Uncharacterized protein</fullName>
    </submittedName>
</protein>
<keyword evidence="1" id="KW-0472">Membrane</keyword>
<evidence type="ECO:0000313" key="3">
    <source>
        <dbReference type="Proteomes" id="UP000274358"/>
    </source>
</evidence>
<dbReference type="AlphaFoldDB" id="A0A3S0RLV6"/>
<name>A0A3S0RLV6_9GAMM</name>
<dbReference type="OrthoDB" id="9780160at2"/>
<dbReference type="Pfam" id="PF01554">
    <property type="entry name" value="MatE"/>
    <property type="match status" value="1"/>
</dbReference>
<feature type="transmembrane region" description="Helical" evidence="1">
    <location>
        <begin position="54"/>
        <end position="75"/>
    </location>
</feature>
<gene>
    <name evidence="2" type="ORF">EKH80_07365</name>
</gene>
<organism evidence="2 3">
    <name type="scientific">Dyella choica</name>
    <dbReference type="NCBI Taxonomy" id="1927959"/>
    <lineage>
        <taxon>Bacteria</taxon>
        <taxon>Pseudomonadati</taxon>
        <taxon>Pseudomonadota</taxon>
        <taxon>Gammaproteobacteria</taxon>
        <taxon>Lysobacterales</taxon>
        <taxon>Rhodanobacteraceae</taxon>
        <taxon>Dyella</taxon>
    </lineage>
</organism>
<dbReference type="EMBL" id="RYYV01000004">
    <property type="protein sequence ID" value="RUL77680.1"/>
    <property type="molecule type" value="Genomic_DNA"/>
</dbReference>
<proteinExistence type="predicted"/>
<accession>A0A3S0RLV6</accession>
<dbReference type="GO" id="GO:0042910">
    <property type="term" value="F:xenobiotic transmembrane transporter activity"/>
    <property type="evidence" value="ECO:0007669"/>
    <property type="project" value="InterPro"/>
</dbReference>
<reference evidence="2 3" key="1">
    <citation type="submission" date="2018-12" db="EMBL/GenBank/DDBJ databases">
        <title>Dyella dinghuensis sp. nov. DHOA06 and Dyella choica sp. nov. 4M-K27, isolated from forest soil.</title>
        <authorList>
            <person name="Qiu L.-H."/>
            <person name="Gao Z.-H."/>
        </authorList>
    </citation>
    <scope>NUCLEOTIDE SEQUENCE [LARGE SCALE GENOMIC DNA]</scope>
    <source>
        <strain evidence="2 3">4M-K27</strain>
    </source>
</reference>
<comment type="caution">
    <text evidence="2">The sequence shown here is derived from an EMBL/GenBank/DDBJ whole genome shotgun (WGS) entry which is preliminary data.</text>
</comment>
<keyword evidence="3" id="KW-1185">Reference proteome</keyword>
<dbReference type="GO" id="GO:0016020">
    <property type="term" value="C:membrane"/>
    <property type="evidence" value="ECO:0007669"/>
    <property type="project" value="InterPro"/>
</dbReference>
<evidence type="ECO:0000313" key="2">
    <source>
        <dbReference type="EMBL" id="RUL77680.1"/>
    </source>
</evidence>
<dbReference type="RefSeq" id="WP_126684076.1">
    <property type="nucleotide sequence ID" value="NZ_RYYV01000004.1"/>
</dbReference>
<keyword evidence="1" id="KW-0812">Transmembrane</keyword>
<evidence type="ECO:0000256" key="1">
    <source>
        <dbReference type="SAM" id="Phobius"/>
    </source>
</evidence>
<feature type="transmembrane region" description="Helical" evidence="1">
    <location>
        <begin position="95"/>
        <end position="114"/>
    </location>
</feature>
<sequence length="130" mass="13491">MHVSPIADWFGAWLAPALPAASFVNEYGPTEAMVGCGLSRPPDPAKLPRLKKGVILGVSAGILNFGNAAFIWVIAGLGSMALAANSINLTVSYLGFIPVLGLPIGCSVLCSNAIDKNNFAQIPRIVPITC</sequence>
<dbReference type="InterPro" id="IPR002528">
    <property type="entry name" value="MATE_fam"/>
</dbReference>
<dbReference type="GO" id="GO:0015297">
    <property type="term" value="F:antiporter activity"/>
    <property type="evidence" value="ECO:0007669"/>
    <property type="project" value="InterPro"/>
</dbReference>